<protein>
    <submittedName>
        <fullName evidence="11">Potassium efflux system KefA protein / Small-conductance mechanosensitive channel</fullName>
    </submittedName>
</protein>
<dbReference type="Gene3D" id="3.30.70.100">
    <property type="match status" value="1"/>
</dbReference>
<dbReference type="SUPFAM" id="SSF82861">
    <property type="entry name" value="Mechanosensitive channel protein MscS (YggB), transmembrane region"/>
    <property type="match status" value="1"/>
</dbReference>
<dbReference type="SUPFAM" id="SSF82689">
    <property type="entry name" value="Mechanosensitive channel protein MscS (YggB), C-terminal domain"/>
    <property type="match status" value="1"/>
</dbReference>
<sequence>MIKTFFSQLLDYLNIPLFVLGKSQFTLWSIVYILILLTLLFYLTAKMRVWVVRVLRSKKNIDVGVSEATGSIVRYVLISIGFLMILQSAGVDLSAITVLAGALGIGVGFGLQNITSNFVSGIIILFERPIKVGDRIEVNNILGDVVNISPRATTIVSNDNISIIVPNSEFISSTVINWSHTDRLVRYRIPVGVSYDSDPEAVRDILLEAAAEHPGVLKNPEAQVLLDEFADSALIFILSVWTNTFTERPLILRSELNYIIFKKLKAHGVEIPFPQRDLHIRSGEIKKDV</sequence>
<dbReference type="InterPro" id="IPR006685">
    <property type="entry name" value="MscS_channel_2nd"/>
</dbReference>
<evidence type="ECO:0000256" key="5">
    <source>
        <dbReference type="ARBA" id="ARBA00022989"/>
    </source>
</evidence>
<keyword evidence="4 7" id="KW-0812">Transmembrane</keyword>
<dbReference type="InterPro" id="IPR049142">
    <property type="entry name" value="MS_channel_1st"/>
</dbReference>
<dbReference type="PANTHER" id="PTHR30347">
    <property type="entry name" value="POTASSIUM CHANNEL RELATED"/>
    <property type="match status" value="1"/>
</dbReference>
<feature type="transmembrane region" description="Helical" evidence="7">
    <location>
        <begin position="98"/>
        <end position="126"/>
    </location>
</feature>
<dbReference type="PANTHER" id="PTHR30347:SF1">
    <property type="entry name" value="MECHANOSENSITIVE CHANNEL MSCK"/>
    <property type="match status" value="1"/>
</dbReference>
<feature type="transmembrane region" description="Helical" evidence="7">
    <location>
        <begin position="25"/>
        <end position="43"/>
    </location>
</feature>
<proteinExistence type="inferred from homology"/>
<dbReference type="AlphaFoldDB" id="A0A3B1CSN0"/>
<dbReference type="InterPro" id="IPR023408">
    <property type="entry name" value="MscS_beta-dom_sf"/>
</dbReference>
<dbReference type="Pfam" id="PF21082">
    <property type="entry name" value="MS_channel_3rd"/>
    <property type="match status" value="1"/>
</dbReference>
<feature type="transmembrane region" description="Helical" evidence="7">
    <location>
        <begin position="64"/>
        <end position="86"/>
    </location>
</feature>
<dbReference type="SUPFAM" id="SSF50182">
    <property type="entry name" value="Sm-like ribonucleoproteins"/>
    <property type="match status" value="1"/>
</dbReference>
<dbReference type="InterPro" id="IPR052702">
    <property type="entry name" value="MscS-like_channel"/>
</dbReference>
<dbReference type="InterPro" id="IPR049278">
    <property type="entry name" value="MS_channel_C"/>
</dbReference>
<dbReference type="Pfam" id="PF21088">
    <property type="entry name" value="MS_channel_1st"/>
    <property type="match status" value="1"/>
</dbReference>
<name>A0A3B1CSN0_9ZZZZ</name>
<feature type="domain" description="Mechanosensitive ion channel MscS" evidence="8">
    <location>
        <begin position="113"/>
        <end position="180"/>
    </location>
</feature>
<dbReference type="GO" id="GO:0005886">
    <property type="term" value="C:plasma membrane"/>
    <property type="evidence" value="ECO:0007669"/>
    <property type="project" value="UniProtKB-SubCell"/>
</dbReference>
<dbReference type="GO" id="GO:0055085">
    <property type="term" value="P:transmembrane transport"/>
    <property type="evidence" value="ECO:0007669"/>
    <property type="project" value="InterPro"/>
</dbReference>
<comment type="subcellular location">
    <subcellularLocation>
        <location evidence="1">Cell membrane</location>
        <topology evidence="1">Multi-pass membrane protein</topology>
    </subcellularLocation>
</comment>
<evidence type="ECO:0000256" key="6">
    <source>
        <dbReference type="ARBA" id="ARBA00023136"/>
    </source>
</evidence>
<evidence type="ECO:0000256" key="2">
    <source>
        <dbReference type="ARBA" id="ARBA00008017"/>
    </source>
</evidence>
<evidence type="ECO:0000256" key="1">
    <source>
        <dbReference type="ARBA" id="ARBA00004651"/>
    </source>
</evidence>
<feature type="domain" description="Mechanosensitive ion channel MscS C-terminal" evidence="9">
    <location>
        <begin position="189"/>
        <end position="271"/>
    </location>
</feature>
<evidence type="ECO:0000256" key="7">
    <source>
        <dbReference type="SAM" id="Phobius"/>
    </source>
</evidence>
<comment type="similarity">
    <text evidence="2">Belongs to the MscS (TC 1.A.23) family.</text>
</comment>
<evidence type="ECO:0000256" key="4">
    <source>
        <dbReference type="ARBA" id="ARBA00022692"/>
    </source>
</evidence>
<keyword evidence="5 7" id="KW-1133">Transmembrane helix</keyword>
<dbReference type="Pfam" id="PF00924">
    <property type="entry name" value="MS_channel_2nd"/>
    <property type="match status" value="1"/>
</dbReference>
<evidence type="ECO:0000259" key="10">
    <source>
        <dbReference type="Pfam" id="PF21088"/>
    </source>
</evidence>
<organism evidence="11">
    <name type="scientific">hydrothermal vent metagenome</name>
    <dbReference type="NCBI Taxonomy" id="652676"/>
    <lineage>
        <taxon>unclassified sequences</taxon>
        <taxon>metagenomes</taxon>
        <taxon>ecological metagenomes</taxon>
    </lineage>
</organism>
<keyword evidence="3" id="KW-1003">Cell membrane</keyword>
<dbReference type="InterPro" id="IPR011066">
    <property type="entry name" value="MscS_channel_C_sf"/>
</dbReference>
<dbReference type="InterPro" id="IPR011014">
    <property type="entry name" value="MscS_channel_TM-2"/>
</dbReference>
<gene>
    <name evidence="11" type="ORF">MNBD_NITROSPIRAE01-102</name>
</gene>
<accession>A0A3B1CSN0</accession>
<dbReference type="Gene3D" id="2.30.30.60">
    <property type="match status" value="1"/>
</dbReference>
<keyword evidence="6 7" id="KW-0472">Membrane</keyword>
<dbReference type="EMBL" id="UOGF01000051">
    <property type="protein sequence ID" value="VAX29501.1"/>
    <property type="molecule type" value="Genomic_DNA"/>
</dbReference>
<dbReference type="InterPro" id="IPR010920">
    <property type="entry name" value="LSM_dom_sf"/>
</dbReference>
<dbReference type="Gene3D" id="1.10.287.1260">
    <property type="match status" value="1"/>
</dbReference>
<evidence type="ECO:0000256" key="3">
    <source>
        <dbReference type="ARBA" id="ARBA00022475"/>
    </source>
</evidence>
<feature type="domain" description="Mechanosensitive ion channel transmembrane helices 2/3" evidence="10">
    <location>
        <begin position="72"/>
        <end position="112"/>
    </location>
</feature>
<evidence type="ECO:0000259" key="9">
    <source>
        <dbReference type="Pfam" id="PF21082"/>
    </source>
</evidence>
<evidence type="ECO:0000259" key="8">
    <source>
        <dbReference type="Pfam" id="PF00924"/>
    </source>
</evidence>
<evidence type="ECO:0000313" key="11">
    <source>
        <dbReference type="EMBL" id="VAX29501.1"/>
    </source>
</evidence>
<reference evidence="11" key="1">
    <citation type="submission" date="2018-06" db="EMBL/GenBank/DDBJ databases">
        <authorList>
            <person name="Zhirakovskaya E."/>
        </authorList>
    </citation>
    <scope>NUCLEOTIDE SEQUENCE</scope>
</reference>